<keyword evidence="1" id="KW-0812">Transmembrane</keyword>
<sequence>MAVAGGTLQSLAVTHPGTTFITVSAVLAFFALTPAPALIPVVALLATVRLSTWVFSPRDGGHSKAVLQAAAIALASGAAHLAPSVEALSSPNIAVVIISAATFFASAFAVALVFLGYTLARSRGSHWSRLTIFPALWASGWGSMSSVSPLGQLITWSPVHGLGPYEWIRPIFGQWGIDWVAAAWAVVLSEVLGDWIVGTPNADNDTDVLADSAPLLQDDSDVPAYGTVSVPKPTTYQNSQSLARSRSVLVLLGLLALLMTPSYTMPTLPLPVTPSMHTTPINVACALPGPRKSGDNPTLNDFIEATAQLHSGNTIILWPENAVRFQSLVEKEEAFAWIQGTTPGNKYIGVSFEEYVPSEDKDSKGKSYNSFALLSRSEVLFEYRKRNLVPESMSLTPGHEVPHLVTLNLTKPNEWKGPGWSQTGSTRPVTLTASICLDFASAASFTGLPSRPALILAPARTWHESVGRAMWEQAQARAAESGATVLWCDGGRGGLSGLASARHSEIVQVGPGSWSMPVGLPYPLDTRRTWYMAGGQGAAAAAVWAVALVGLLVEGGAEAVNVGQALAAVRRVLETLRRRKAPADGNLIDV</sequence>
<dbReference type="PROSITE" id="PS50263">
    <property type="entry name" value="CN_HYDROLASE"/>
    <property type="match status" value="1"/>
</dbReference>
<evidence type="ECO:0000313" key="3">
    <source>
        <dbReference type="EMBL" id="KIP12550.1"/>
    </source>
</evidence>
<reference evidence="3 4" key="1">
    <citation type="journal article" date="2014" name="PLoS Genet.">
        <title>Analysis of the Phlebiopsis gigantea genome, transcriptome and secretome provides insight into its pioneer colonization strategies of wood.</title>
        <authorList>
            <person name="Hori C."/>
            <person name="Ishida T."/>
            <person name="Igarashi K."/>
            <person name="Samejima M."/>
            <person name="Suzuki H."/>
            <person name="Master E."/>
            <person name="Ferreira P."/>
            <person name="Ruiz-Duenas F.J."/>
            <person name="Held B."/>
            <person name="Canessa P."/>
            <person name="Larrondo L.F."/>
            <person name="Schmoll M."/>
            <person name="Druzhinina I.S."/>
            <person name="Kubicek C.P."/>
            <person name="Gaskell J.A."/>
            <person name="Kersten P."/>
            <person name="St John F."/>
            <person name="Glasner J."/>
            <person name="Sabat G."/>
            <person name="Splinter BonDurant S."/>
            <person name="Syed K."/>
            <person name="Yadav J."/>
            <person name="Mgbeahuruike A.C."/>
            <person name="Kovalchuk A."/>
            <person name="Asiegbu F.O."/>
            <person name="Lackner G."/>
            <person name="Hoffmeister D."/>
            <person name="Rencoret J."/>
            <person name="Gutierrez A."/>
            <person name="Sun H."/>
            <person name="Lindquist E."/>
            <person name="Barry K."/>
            <person name="Riley R."/>
            <person name="Grigoriev I.V."/>
            <person name="Henrissat B."/>
            <person name="Kues U."/>
            <person name="Berka R.M."/>
            <person name="Martinez A.T."/>
            <person name="Covert S.F."/>
            <person name="Blanchette R.A."/>
            <person name="Cullen D."/>
        </authorList>
    </citation>
    <scope>NUCLEOTIDE SEQUENCE [LARGE SCALE GENOMIC DNA]</scope>
    <source>
        <strain evidence="3 4">11061_1 CR5-6</strain>
    </source>
</reference>
<organism evidence="3 4">
    <name type="scientific">Phlebiopsis gigantea (strain 11061_1 CR5-6)</name>
    <name type="common">White-rot fungus</name>
    <name type="synonym">Peniophora gigantea</name>
    <dbReference type="NCBI Taxonomy" id="745531"/>
    <lineage>
        <taxon>Eukaryota</taxon>
        <taxon>Fungi</taxon>
        <taxon>Dikarya</taxon>
        <taxon>Basidiomycota</taxon>
        <taxon>Agaricomycotina</taxon>
        <taxon>Agaricomycetes</taxon>
        <taxon>Polyporales</taxon>
        <taxon>Phanerochaetaceae</taxon>
        <taxon>Phlebiopsis</taxon>
    </lineage>
</organism>
<dbReference type="HOGENOM" id="CLU_032069_0_0_1"/>
<proteinExistence type="predicted"/>
<accession>A0A0C3SFR6</accession>
<keyword evidence="1" id="KW-1133">Transmembrane helix</keyword>
<dbReference type="InterPro" id="IPR036526">
    <property type="entry name" value="C-N_Hydrolase_sf"/>
</dbReference>
<gene>
    <name evidence="3" type="ORF">PHLGIDRAFT_261490</name>
</gene>
<feature type="transmembrane region" description="Helical" evidence="1">
    <location>
        <begin position="94"/>
        <end position="120"/>
    </location>
</feature>
<dbReference type="AlphaFoldDB" id="A0A0C3SFR6"/>
<name>A0A0C3SFR6_PHLG1</name>
<dbReference type="InterPro" id="IPR003010">
    <property type="entry name" value="C-N_Hydrolase"/>
</dbReference>
<evidence type="ECO:0000313" key="4">
    <source>
        <dbReference type="Proteomes" id="UP000053257"/>
    </source>
</evidence>
<dbReference type="EMBL" id="KN840439">
    <property type="protein sequence ID" value="KIP12550.1"/>
    <property type="molecule type" value="Genomic_DNA"/>
</dbReference>
<dbReference type="Gene3D" id="3.60.110.10">
    <property type="entry name" value="Carbon-nitrogen hydrolase"/>
    <property type="match status" value="1"/>
</dbReference>
<dbReference type="OrthoDB" id="2626014at2759"/>
<protein>
    <recommendedName>
        <fullName evidence="2">CN hydrolase domain-containing protein</fullName>
    </recommendedName>
</protein>
<dbReference type="SUPFAM" id="SSF56317">
    <property type="entry name" value="Carbon-nitrogen hydrolase"/>
    <property type="match status" value="1"/>
</dbReference>
<feature type="transmembrane region" description="Helical" evidence="1">
    <location>
        <begin position="248"/>
        <end position="265"/>
    </location>
</feature>
<keyword evidence="1" id="KW-0472">Membrane</keyword>
<keyword evidence="4" id="KW-1185">Reference proteome</keyword>
<feature type="domain" description="CN hydrolase" evidence="2">
    <location>
        <begin position="281"/>
        <end position="528"/>
    </location>
</feature>
<feature type="transmembrane region" description="Helical" evidence="1">
    <location>
        <begin position="20"/>
        <end position="45"/>
    </location>
</feature>
<evidence type="ECO:0000256" key="1">
    <source>
        <dbReference type="SAM" id="Phobius"/>
    </source>
</evidence>
<dbReference type="Proteomes" id="UP000053257">
    <property type="component" value="Unassembled WGS sequence"/>
</dbReference>
<evidence type="ECO:0000259" key="2">
    <source>
        <dbReference type="PROSITE" id="PS50263"/>
    </source>
</evidence>
<dbReference type="STRING" id="745531.A0A0C3SFR6"/>